<dbReference type="Proteomes" id="UP000244056">
    <property type="component" value="Chromosome"/>
</dbReference>
<dbReference type="RefSeq" id="WP_107806421.1">
    <property type="nucleotide sequence ID" value="NZ_CAWNZE010000001.1"/>
</dbReference>
<dbReference type="KEGG" id="nsp:BMF81_02551"/>
<feature type="transmembrane region" description="Helical" evidence="7">
    <location>
        <begin position="37"/>
        <end position="56"/>
    </location>
</feature>
<sequence length="111" mass="11864">MTNSIIFSLLILITVGLNTLAQTLLKLGAGQNTLNIYLFGGICSYGLSTMFYILVLGKLNLSVAYPMVIGLTIVATMIAGSIILREKLFISQWIGVGLVLTGIWAIALAKT</sequence>
<dbReference type="Pfam" id="PF00893">
    <property type="entry name" value="Multi_Drug_Res"/>
    <property type="match status" value="1"/>
</dbReference>
<evidence type="ECO:0000313" key="9">
    <source>
        <dbReference type="Proteomes" id="UP000244056"/>
    </source>
</evidence>
<comment type="similarity">
    <text evidence="6">Belongs to the drug/metabolite transporter (DMT) superfamily. Small multidrug resistance (SMR) (TC 2.A.7.1) family.</text>
</comment>
<keyword evidence="3 6" id="KW-0812">Transmembrane</keyword>
<dbReference type="InterPro" id="IPR045324">
    <property type="entry name" value="Small_multidrug_res"/>
</dbReference>
<keyword evidence="2" id="KW-1003">Cell membrane</keyword>
<organism evidence="8 9">
    <name type="scientific">Nodularia spumigena UHCC 0039</name>
    <dbReference type="NCBI Taxonomy" id="1914872"/>
    <lineage>
        <taxon>Bacteria</taxon>
        <taxon>Bacillati</taxon>
        <taxon>Cyanobacteriota</taxon>
        <taxon>Cyanophyceae</taxon>
        <taxon>Nostocales</taxon>
        <taxon>Nodulariaceae</taxon>
        <taxon>Nodularia</taxon>
    </lineage>
</organism>
<dbReference type="PANTHER" id="PTHR30561">
    <property type="entry name" value="SMR FAMILY PROTON-DEPENDENT DRUG EFFLUX TRANSPORTER SUGE"/>
    <property type="match status" value="1"/>
</dbReference>
<comment type="subcellular location">
    <subcellularLocation>
        <location evidence="1 6">Cell membrane</location>
        <topology evidence="1 6">Multi-pass membrane protein</topology>
    </subcellularLocation>
</comment>
<keyword evidence="4 7" id="KW-1133">Transmembrane helix</keyword>
<keyword evidence="5 7" id="KW-0472">Membrane</keyword>
<evidence type="ECO:0000256" key="5">
    <source>
        <dbReference type="ARBA" id="ARBA00023136"/>
    </source>
</evidence>
<dbReference type="GO" id="GO:0022857">
    <property type="term" value="F:transmembrane transporter activity"/>
    <property type="evidence" value="ECO:0007669"/>
    <property type="project" value="InterPro"/>
</dbReference>
<evidence type="ECO:0000256" key="2">
    <source>
        <dbReference type="ARBA" id="ARBA00022475"/>
    </source>
</evidence>
<feature type="transmembrane region" description="Helical" evidence="7">
    <location>
        <begin position="63"/>
        <end position="84"/>
    </location>
</feature>
<protein>
    <submittedName>
        <fullName evidence="8">4-amino-4-deoxy-L-arabinose-phosphoundecaprenol flippase subunit ArnE</fullName>
    </submittedName>
</protein>
<evidence type="ECO:0000313" key="8">
    <source>
        <dbReference type="EMBL" id="AVZ30687.1"/>
    </source>
</evidence>
<dbReference type="InterPro" id="IPR037185">
    <property type="entry name" value="EmrE-like"/>
</dbReference>
<name>A0A2S0Q8J4_NODSP</name>
<accession>A0A2S0Q8J4</accession>
<dbReference type="GeneID" id="78017859"/>
<feature type="transmembrane region" description="Helical" evidence="7">
    <location>
        <begin position="90"/>
        <end position="109"/>
    </location>
</feature>
<dbReference type="PANTHER" id="PTHR30561:SF9">
    <property type="entry name" value="4-AMINO-4-DEOXY-L-ARABINOSE-PHOSPHOUNDECAPRENOL FLIPPASE SUBUNIT ARNF-RELATED"/>
    <property type="match status" value="1"/>
</dbReference>
<dbReference type="GO" id="GO:0005886">
    <property type="term" value="C:plasma membrane"/>
    <property type="evidence" value="ECO:0007669"/>
    <property type="project" value="UniProtKB-SubCell"/>
</dbReference>
<evidence type="ECO:0000256" key="1">
    <source>
        <dbReference type="ARBA" id="ARBA00004651"/>
    </source>
</evidence>
<dbReference type="SUPFAM" id="SSF103481">
    <property type="entry name" value="Multidrug resistance efflux transporter EmrE"/>
    <property type="match status" value="1"/>
</dbReference>
<evidence type="ECO:0000256" key="6">
    <source>
        <dbReference type="RuleBase" id="RU003942"/>
    </source>
</evidence>
<dbReference type="InterPro" id="IPR000390">
    <property type="entry name" value="Small_drug/metabolite_transptr"/>
</dbReference>
<evidence type="ECO:0000256" key="3">
    <source>
        <dbReference type="ARBA" id="ARBA00022692"/>
    </source>
</evidence>
<dbReference type="EMBL" id="CP020114">
    <property type="protein sequence ID" value="AVZ30687.1"/>
    <property type="molecule type" value="Genomic_DNA"/>
</dbReference>
<evidence type="ECO:0000256" key="7">
    <source>
        <dbReference type="SAM" id="Phobius"/>
    </source>
</evidence>
<evidence type="ECO:0000256" key="4">
    <source>
        <dbReference type="ARBA" id="ARBA00022989"/>
    </source>
</evidence>
<proteinExistence type="inferred from homology"/>
<reference evidence="8 9" key="1">
    <citation type="submission" date="2017-03" db="EMBL/GenBank/DDBJ databases">
        <title>Comparative genomics of the toxic Baltic Sea cyanobacteria Nodularia spumigena UHCC 0039 and its response on varying salinity.</title>
        <authorList>
            <person name="Teikari J.E."/>
        </authorList>
    </citation>
    <scope>NUCLEOTIDE SEQUENCE [LARGE SCALE GENOMIC DNA]</scope>
    <source>
        <strain evidence="8 9">UHCC 0039</strain>
    </source>
</reference>
<dbReference type="AlphaFoldDB" id="A0A2S0Q8J4"/>
<gene>
    <name evidence="8" type="primary">arnE</name>
    <name evidence="8" type="ORF">BMF81_02551</name>
</gene>
<dbReference type="Gene3D" id="1.10.3730.20">
    <property type="match status" value="1"/>
</dbReference>